<feature type="compositionally biased region" description="Polar residues" evidence="9">
    <location>
        <begin position="15"/>
        <end position="29"/>
    </location>
</feature>
<proteinExistence type="inferred from homology"/>
<feature type="compositionally biased region" description="Polar residues" evidence="9">
    <location>
        <begin position="332"/>
        <end position="341"/>
    </location>
</feature>
<organism evidence="10 11">
    <name type="scientific">Didymella heteroderae</name>
    <dbReference type="NCBI Taxonomy" id="1769908"/>
    <lineage>
        <taxon>Eukaryota</taxon>
        <taxon>Fungi</taxon>
        <taxon>Dikarya</taxon>
        <taxon>Ascomycota</taxon>
        <taxon>Pezizomycotina</taxon>
        <taxon>Dothideomycetes</taxon>
        <taxon>Pleosporomycetidae</taxon>
        <taxon>Pleosporales</taxon>
        <taxon>Pleosporineae</taxon>
        <taxon>Didymellaceae</taxon>
        <taxon>Didymella</taxon>
    </lineage>
</organism>
<name>A0A9P4WPQ9_9PLEO</name>
<evidence type="ECO:0000256" key="1">
    <source>
        <dbReference type="ARBA" id="ARBA00004123"/>
    </source>
</evidence>
<feature type="region of interest" description="Disordered" evidence="9">
    <location>
        <begin position="294"/>
        <end position="356"/>
    </location>
</feature>
<dbReference type="GO" id="GO:0005737">
    <property type="term" value="C:cytoplasm"/>
    <property type="evidence" value="ECO:0007669"/>
    <property type="project" value="UniProtKB-SubCell"/>
</dbReference>
<accession>A0A9P4WPQ9</accession>
<keyword evidence="6" id="KW-0805">Transcription regulation</keyword>
<feature type="region of interest" description="Disordered" evidence="9">
    <location>
        <begin position="1"/>
        <end position="60"/>
    </location>
</feature>
<feature type="compositionally biased region" description="Pro residues" evidence="9">
    <location>
        <begin position="114"/>
        <end position="125"/>
    </location>
</feature>
<keyword evidence="8" id="KW-0539">Nucleus</keyword>
<dbReference type="InterPro" id="IPR013734">
    <property type="entry name" value="TF_Nrm1/Whi5"/>
</dbReference>
<feature type="compositionally biased region" description="Low complexity" evidence="9">
    <location>
        <begin position="167"/>
        <end position="176"/>
    </location>
</feature>
<dbReference type="EMBL" id="SWKV01000037">
    <property type="protein sequence ID" value="KAF3038362.1"/>
    <property type="molecule type" value="Genomic_DNA"/>
</dbReference>
<evidence type="ECO:0000256" key="9">
    <source>
        <dbReference type="SAM" id="MobiDB-lite"/>
    </source>
</evidence>
<feature type="compositionally biased region" description="Basic and acidic residues" evidence="9">
    <location>
        <begin position="312"/>
        <end position="331"/>
    </location>
</feature>
<evidence type="ECO:0000256" key="8">
    <source>
        <dbReference type="ARBA" id="ARBA00023242"/>
    </source>
</evidence>
<sequence>MNTPSKPKHLESSELTRAQSPLKQLQAIAQTPRALADKENVTSTDAFPHGRKRSIAEVDDAEKVPTAKMVAFERDVPEQDAIAQLTTAAVQRHTSNNPVGLADPGSPTERATPTPSPPSPGPQSQPFPDSQKSFSEFLDYGLCASQQSEHGISIPAPKSAPKPVPKTPTSAPAPKSRAQLLRTRLTFAKYKVRTNQVSKPSREVLSDYELSSSPDALRTSASTAAYTTSAETLNVPAQRVPNITISSPSRAPVFVQANLDPFRPIGALGQPPVSFAPPAASTGIESRVVEGYEVGSSPPVQSVSPAALMSPAKREGESKHERLARLKEQSYRENSNVQGNAGNAAKGLLELMSGRR</sequence>
<evidence type="ECO:0000256" key="7">
    <source>
        <dbReference type="ARBA" id="ARBA00023163"/>
    </source>
</evidence>
<comment type="similarity">
    <text evidence="3">Belongs to the WHI5/NRM1 family.</text>
</comment>
<keyword evidence="7" id="KW-0804">Transcription</keyword>
<evidence type="ECO:0000313" key="11">
    <source>
        <dbReference type="Proteomes" id="UP000758155"/>
    </source>
</evidence>
<evidence type="ECO:0000256" key="3">
    <source>
        <dbReference type="ARBA" id="ARBA00006922"/>
    </source>
</evidence>
<feature type="compositionally biased region" description="Low complexity" evidence="9">
    <location>
        <begin position="294"/>
        <end position="305"/>
    </location>
</feature>
<protein>
    <submittedName>
        <fullName evidence="10">Uncharacterized protein</fullName>
    </submittedName>
</protein>
<evidence type="ECO:0000313" key="10">
    <source>
        <dbReference type="EMBL" id="KAF3038362.1"/>
    </source>
</evidence>
<evidence type="ECO:0000256" key="6">
    <source>
        <dbReference type="ARBA" id="ARBA00023015"/>
    </source>
</evidence>
<dbReference type="Pfam" id="PF08528">
    <property type="entry name" value="Whi5"/>
    <property type="match status" value="1"/>
</dbReference>
<comment type="caution">
    <text evidence="10">The sequence shown here is derived from an EMBL/GenBank/DDBJ whole genome shotgun (WGS) entry which is preliminary data.</text>
</comment>
<keyword evidence="5" id="KW-0678">Repressor</keyword>
<dbReference type="OrthoDB" id="5345625at2759"/>
<gene>
    <name evidence="10" type="ORF">E8E12_008347</name>
</gene>
<reference evidence="10" key="1">
    <citation type="submission" date="2019-04" db="EMBL/GenBank/DDBJ databases">
        <title>Sequencing of skin fungus with MAO and IRED activity.</title>
        <authorList>
            <person name="Marsaioli A.J."/>
            <person name="Bonatto J.M.C."/>
            <person name="Reis Junior O."/>
        </authorList>
    </citation>
    <scope>NUCLEOTIDE SEQUENCE</scope>
    <source>
        <strain evidence="10">28M1</strain>
    </source>
</reference>
<dbReference type="Proteomes" id="UP000758155">
    <property type="component" value="Unassembled WGS sequence"/>
</dbReference>
<dbReference type="AlphaFoldDB" id="A0A9P4WPQ9"/>
<evidence type="ECO:0000256" key="5">
    <source>
        <dbReference type="ARBA" id="ARBA00022491"/>
    </source>
</evidence>
<keyword evidence="11" id="KW-1185">Reference proteome</keyword>
<dbReference type="GO" id="GO:0005634">
    <property type="term" value="C:nucleus"/>
    <property type="evidence" value="ECO:0007669"/>
    <property type="project" value="UniProtKB-SubCell"/>
</dbReference>
<feature type="region of interest" description="Disordered" evidence="9">
    <location>
        <begin position="148"/>
        <end position="178"/>
    </location>
</feature>
<evidence type="ECO:0000256" key="2">
    <source>
        <dbReference type="ARBA" id="ARBA00004496"/>
    </source>
</evidence>
<keyword evidence="4" id="KW-0963">Cytoplasm</keyword>
<feature type="region of interest" description="Disordered" evidence="9">
    <location>
        <begin position="86"/>
        <end position="133"/>
    </location>
</feature>
<feature type="compositionally biased region" description="Polar residues" evidence="9">
    <location>
        <begin position="86"/>
        <end position="98"/>
    </location>
</feature>
<evidence type="ECO:0000256" key="4">
    <source>
        <dbReference type="ARBA" id="ARBA00022490"/>
    </source>
</evidence>
<comment type="subcellular location">
    <subcellularLocation>
        <location evidence="2">Cytoplasm</location>
    </subcellularLocation>
    <subcellularLocation>
        <location evidence="1">Nucleus</location>
    </subcellularLocation>
</comment>